<evidence type="ECO:0000259" key="3">
    <source>
        <dbReference type="Pfam" id="PF04321"/>
    </source>
</evidence>
<name>A0A329MQ99_9BACL</name>
<evidence type="ECO:0000256" key="2">
    <source>
        <dbReference type="RuleBase" id="RU364082"/>
    </source>
</evidence>
<dbReference type="Pfam" id="PF04321">
    <property type="entry name" value="RmlD_sub_bind"/>
    <property type="match status" value="1"/>
</dbReference>
<keyword evidence="5" id="KW-1185">Reference proteome</keyword>
<keyword evidence="2" id="KW-0521">NADP</keyword>
<sequence length="278" mass="31180">MRILVLGGKGMAGHMLVDYLKHRTGHEVAFTARDTDDPQGFLWDAADLPGIERLIERIRPDAVINAIGILNDHAARNEETAFYVNGLLPHHLRRISERAGAKLVHISTDCVFSGEKGDYEESDLPDGTSVYARSKAMGEVRSPLHLTIRTSIIGPEIRESGIGLFAWFMKQEGVVKGYTHSIWNGVTTLQLAKSAIWMIENDVSGLYHLTAPEKASKYELLRMFQQTFGKEDVTIVPDDVLRLDRTLRNTRLDEAQAHAVPSLSAMLNEMRDWMEGNR</sequence>
<dbReference type="InterPro" id="IPR005913">
    <property type="entry name" value="dTDP_dehydrorham_reduct"/>
</dbReference>
<protein>
    <recommendedName>
        <fullName evidence="2">dTDP-4-dehydrorhamnose reductase</fullName>
        <ecNumber evidence="2">1.1.1.133</ecNumber>
    </recommendedName>
</protein>
<dbReference type="OrthoDB" id="9803892at2"/>
<dbReference type="GO" id="GO:0019305">
    <property type="term" value="P:dTDP-rhamnose biosynthetic process"/>
    <property type="evidence" value="ECO:0007669"/>
    <property type="project" value="UniProtKB-UniPathway"/>
</dbReference>
<dbReference type="InterPro" id="IPR036291">
    <property type="entry name" value="NAD(P)-bd_dom_sf"/>
</dbReference>
<dbReference type="SUPFAM" id="SSF51735">
    <property type="entry name" value="NAD(P)-binding Rossmann-fold domains"/>
    <property type="match status" value="1"/>
</dbReference>
<comment type="function">
    <text evidence="2">Catalyzes the reduction of dTDP-6-deoxy-L-lyxo-4-hexulose to yield dTDP-L-rhamnose.</text>
</comment>
<evidence type="ECO:0000313" key="5">
    <source>
        <dbReference type="Proteomes" id="UP000250369"/>
    </source>
</evidence>
<dbReference type="GO" id="GO:0008831">
    <property type="term" value="F:dTDP-4-dehydrorhamnose reductase activity"/>
    <property type="evidence" value="ECO:0007669"/>
    <property type="project" value="UniProtKB-EC"/>
</dbReference>
<evidence type="ECO:0000313" key="4">
    <source>
        <dbReference type="EMBL" id="RAV22075.1"/>
    </source>
</evidence>
<accession>A0A329MQ99</accession>
<dbReference type="CDD" id="cd05254">
    <property type="entry name" value="dTDP_HR_like_SDR_e"/>
    <property type="match status" value="1"/>
</dbReference>
<keyword evidence="2" id="KW-0560">Oxidoreductase</keyword>
<comment type="similarity">
    <text evidence="1 2">Belongs to the dTDP-4-dehydrorhamnose reductase family.</text>
</comment>
<dbReference type="EMBL" id="QMFB01000003">
    <property type="protein sequence ID" value="RAV22075.1"/>
    <property type="molecule type" value="Genomic_DNA"/>
</dbReference>
<dbReference type="PANTHER" id="PTHR10491:SF4">
    <property type="entry name" value="METHIONINE ADENOSYLTRANSFERASE 2 SUBUNIT BETA"/>
    <property type="match status" value="1"/>
</dbReference>
<dbReference type="Gene3D" id="3.40.50.720">
    <property type="entry name" value="NAD(P)-binding Rossmann-like Domain"/>
    <property type="match status" value="1"/>
</dbReference>
<dbReference type="AlphaFoldDB" id="A0A329MQ99"/>
<dbReference type="Proteomes" id="UP000250369">
    <property type="component" value="Unassembled WGS sequence"/>
</dbReference>
<dbReference type="RefSeq" id="WP_113030384.1">
    <property type="nucleotide sequence ID" value="NZ_QMFB01000003.1"/>
</dbReference>
<gene>
    <name evidence="4" type="ORF">DQG23_08560</name>
</gene>
<reference evidence="4 5" key="1">
    <citation type="journal article" date="2009" name="Int. J. Syst. Evol. Microbiol.">
        <title>Paenibacillus contaminans sp. nov., isolated from a contaminated laboratory plate.</title>
        <authorList>
            <person name="Chou J.H."/>
            <person name="Lee J.H."/>
            <person name="Lin M.C."/>
            <person name="Chang P.S."/>
            <person name="Arun A.B."/>
            <person name="Young C.C."/>
            <person name="Chen W.M."/>
        </authorList>
    </citation>
    <scope>NUCLEOTIDE SEQUENCE [LARGE SCALE GENOMIC DNA]</scope>
    <source>
        <strain evidence="4 5">CKOBP-6</strain>
    </source>
</reference>
<organism evidence="4 5">
    <name type="scientific">Paenibacillus contaminans</name>
    <dbReference type="NCBI Taxonomy" id="450362"/>
    <lineage>
        <taxon>Bacteria</taxon>
        <taxon>Bacillati</taxon>
        <taxon>Bacillota</taxon>
        <taxon>Bacilli</taxon>
        <taxon>Bacillales</taxon>
        <taxon>Paenibacillaceae</taxon>
        <taxon>Paenibacillus</taxon>
    </lineage>
</organism>
<dbReference type="EC" id="1.1.1.133" evidence="2"/>
<proteinExistence type="inferred from homology"/>
<dbReference type="UniPathway" id="UPA00124"/>
<dbReference type="InterPro" id="IPR029903">
    <property type="entry name" value="RmlD-like-bd"/>
</dbReference>
<comment type="caution">
    <text evidence="4">The sequence shown here is derived from an EMBL/GenBank/DDBJ whole genome shotgun (WGS) entry which is preliminary data.</text>
</comment>
<evidence type="ECO:0000256" key="1">
    <source>
        <dbReference type="ARBA" id="ARBA00010944"/>
    </source>
</evidence>
<dbReference type="PANTHER" id="PTHR10491">
    <property type="entry name" value="DTDP-4-DEHYDRORHAMNOSE REDUCTASE"/>
    <property type="match status" value="1"/>
</dbReference>
<feature type="domain" description="RmlD-like substrate binding" evidence="3">
    <location>
        <begin position="1"/>
        <end position="235"/>
    </location>
</feature>
<comment type="pathway">
    <text evidence="2">Carbohydrate biosynthesis; dTDP-L-rhamnose biosynthesis.</text>
</comment>
<dbReference type="GO" id="GO:0005829">
    <property type="term" value="C:cytosol"/>
    <property type="evidence" value="ECO:0007669"/>
    <property type="project" value="TreeGrafter"/>
</dbReference>